<dbReference type="HOGENOM" id="CLU_075478_0_1_2"/>
<dbReference type="NCBIfam" id="TIGR00024">
    <property type="entry name" value="SbcD_rel_arch"/>
    <property type="match status" value="1"/>
</dbReference>
<protein>
    <submittedName>
        <fullName evidence="2">Phosphoesterase</fullName>
    </submittedName>
</protein>
<dbReference type="InterPro" id="IPR029052">
    <property type="entry name" value="Metallo-depent_PP-like"/>
</dbReference>
<dbReference type="EMBL" id="CP002278">
    <property type="protein sequence ID" value="ADP76911.1"/>
    <property type="molecule type" value="Genomic_DNA"/>
</dbReference>
<gene>
    <name evidence="2" type="ordered locus">Mfer_0108</name>
</gene>
<name>E3GX22_METFV</name>
<dbReference type="Proteomes" id="UP000002315">
    <property type="component" value="Chromosome"/>
</dbReference>
<dbReference type="InterPro" id="IPR024173">
    <property type="entry name" value="Pesterase_MJ0037-like"/>
</dbReference>
<evidence type="ECO:0000313" key="3">
    <source>
        <dbReference type="Proteomes" id="UP000002315"/>
    </source>
</evidence>
<feature type="domain" description="Calcineurin-like phosphoesterase" evidence="1">
    <location>
        <begin position="20"/>
        <end position="149"/>
    </location>
</feature>
<organism evidence="2 3">
    <name type="scientific">Methanothermus fervidus (strain ATCC 43054 / DSM 2088 / JCM 10308 / V24 S)</name>
    <dbReference type="NCBI Taxonomy" id="523846"/>
    <lineage>
        <taxon>Archaea</taxon>
        <taxon>Methanobacteriati</taxon>
        <taxon>Methanobacteriota</taxon>
        <taxon>Methanomada group</taxon>
        <taxon>Methanobacteria</taxon>
        <taxon>Methanobacteriales</taxon>
        <taxon>Methanothermaceae</taxon>
        <taxon>Methanothermus</taxon>
    </lineage>
</organism>
<dbReference type="AlphaFoldDB" id="E3GX22"/>
<dbReference type="OrthoDB" id="18264at2157"/>
<dbReference type="GO" id="GO:0016787">
    <property type="term" value="F:hydrolase activity"/>
    <property type="evidence" value="ECO:0007669"/>
    <property type="project" value="InterPro"/>
</dbReference>
<dbReference type="Pfam" id="PF00149">
    <property type="entry name" value="Metallophos"/>
    <property type="match status" value="1"/>
</dbReference>
<reference evidence="2 3" key="1">
    <citation type="journal article" date="2010" name="Stand. Genomic Sci.">
        <title>Complete genome sequence of Methanothermus fervidus type strain (V24S).</title>
        <authorList>
            <person name="Anderson I."/>
            <person name="Djao O.D."/>
            <person name="Misra M."/>
            <person name="Chertkov O."/>
            <person name="Nolan M."/>
            <person name="Lucas S."/>
            <person name="Lapidus A."/>
            <person name="Del Rio T.G."/>
            <person name="Tice H."/>
            <person name="Cheng J.F."/>
            <person name="Tapia R."/>
            <person name="Han C."/>
            <person name="Goodwin L."/>
            <person name="Pitluck S."/>
            <person name="Liolios K."/>
            <person name="Ivanova N."/>
            <person name="Mavromatis K."/>
            <person name="Mikhailova N."/>
            <person name="Pati A."/>
            <person name="Brambilla E."/>
            <person name="Chen A."/>
            <person name="Palaniappan K."/>
            <person name="Land M."/>
            <person name="Hauser L."/>
            <person name="Chang Y.J."/>
            <person name="Jeffries C.D."/>
            <person name="Sikorski J."/>
            <person name="Spring S."/>
            <person name="Rohde M."/>
            <person name="Eichinger K."/>
            <person name="Huber H."/>
            <person name="Wirth R."/>
            <person name="Goker M."/>
            <person name="Detter J.C."/>
            <person name="Woyke T."/>
            <person name="Bristow J."/>
            <person name="Eisen J.A."/>
            <person name="Markowitz V."/>
            <person name="Hugenholtz P."/>
            <person name="Klenk H.P."/>
            <person name="Kyrpides N.C."/>
        </authorList>
    </citation>
    <scope>NUCLEOTIDE SEQUENCE [LARGE SCALE GENOMIC DNA]</scope>
    <source>
        <strain evidence="3">ATCC 43054 / DSM 2088 / JCM 10308 / V24 S</strain>
    </source>
</reference>
<evidence type="ECO:0000313" key="2">
    <source>
        <dbReference type="EMBL" id="ADP76911.1"/>
    </source>
</evidence>
<evidence type="ECO:0000259" key="1">
    <source>
        <dbReference type="Pfam" id="PF00149"/>
    </source>
</evidence>
<dbReference type="InterPro" id="IPR004376">
    <property type="entry name" value="Pesterase_MJ0037"/>
</dbReference>
<dbReference type="KEGG" id="mfv:Mfer_0108"/>
<dbReference type="STRING" id="523846.Mfer_0108"/>
<keyword evidence="3" id="KW-1185">Reference proteome</keyword>
<dbReference type="Gene3D" id="3.60.21.10">
    <property type="match status" value="1"/>
</dbReference>
<sequence>MKILPKVEIVDLSLKIDDYIVIADLHLGYEEYLRNTGMFIPNFQIDLIIDRIERIRKITKSKKLIINGDLKHEFGKLSFQESTELENFLKYAKDKFKKIVLVKGNHDPLLPYLNIDLKIVDSIKIKDYLIVHGHEIPEKLAPNIIIGHEHPCIGLRHGGRVEKVKCFLKCKFKNRNLIVMPSFNFVTEGSDILQSNFLSPFLKKIDVDECNVYVVEDFEVFEFGKVKDIIKLQADEL</sequence>
<accession>E3GX22</accession>
<dbReference type="PANTHER" id="PTHR39323:SF1">
    <property type="entry name" value="BLR1149 PROTEIN"/>
    <property type="match status" value="1"/>
</dbReference>
<dbReference type="InterPro" id="IPR004843">
    <property type="entry name" value="Calcineurin-like_PHP"/>
</dbReference>
<dbReference type="SUPFAM" id="SSF56300">
    <property type="entry name" value="Metallo-dependent phosphatases"/>
    <property type="match status" value="1"/>
</dbReference>
<dbReference type="PIRSF" id="PIRSF000887">
    <property type="entry name" value="Pesterase_MJ0037"/>
    <property type="match status" value="1"/>
</dbReference>
<dbReference type="PANTHER" id="PTHR39323">
    <property type="entry name" value="BLR1149 PROTEIN"/>
    <property type="match status" value="1"/>
</dbReference>
<proteinExistence type="predicted"/>
<dbReference type="CDD" id="cd07391">
    <property type="entry name" value="MPP_PF1019"/>
    <property type="match status" value="1"/>
</dbReference>